<name>A0A8S3T698_MYTED</name>
<dbReference type="AlphaFoldDB" id="A0A8S3T698"/>
<reference evidence="1" key="1">
    <citation type="submission" date="2021-03" db="EMBL/GenBank/DDBJ databases">
        <authorList>
            <person name="Bekaert M."/>
        </authorList>
    </citation>
    <scope>NUCLEOTIDE SEQUENCE</scope>
</reference>
<comment type="caution">
    <text evidence="1">The sequence shown here is derived from an EMBL/GenBank/DDBJ whole genome shotgun (WGS) entry which is preliminary data.</text>
</comment>
<accession>A0A8S3T698</accession>
<evidence type="ECO:0000313" key="1">
    <source>
        <dbReference type="EMBL" id="CAG2226375.1"/>
    </source>
</evidence>
<evidence type="ECO:0000313" key="2">
    <source>
        <dbReference type="Proteomes" id="UP000683360"/>
    </source>
</evidence>
<dbReference type="Proteomes" id="UP000683360">
    <property type="component" value="Unassembled WGS sequence"/>
</dbReference>
<gene>
    <name evidence="1" type="ORF">MEDL_39458</name>
</gene>
<proteinExistence type="predicted"/>
<organism evidence="1 2">
    <name type="scientific">Mytilus edulis</name>
    <name type="common">Blue mussel</name>
    <dbReference type="NCBI Taxonomy" id="6550"/>
    <lineage>
        <taxon>Eukaryota</taxon>
        <taxon>Metazoa</taxon>
        <taxon>Spiralia</taxon>
        <taxon>Lophotrochozoa</taxon>
        <taxon>Mollusca</taxon>
        <taxon>Bivalvia</taxon>
        <taxon>Autobranchia</taxon>
        <taxon>Pteriomorphia</taxon>
        <taxon>Mytilida</taxon>
        <taxon>Mytiloidea</taxon>
        <taxon>Mytilidae</taxon>
        <taxon>Mytilinae</taxon>
        <taxon>Mytilus</taxon>
    </lineage>
</organism>
<dbReference type="EMBL" id="CAJPWZ010001899">
    <property type="protein sequence ID" value="CAG2226375.1"/>
    <property type="molecule type" value="Genomic_DNA"/>
</dbReference>
<keyword evidence="2" id="KW-1185">Reference proteome</keyword>
<protein>
    <submittedName>
        <fullName evidence="1">Uncharacterized protein</fullName>
    </submittedName>
</protein>
<sequence length="203" mass="23844">MQVYRQTIGDKETMQVYRQTTIEKRTMHGYRQTIRKIINNAEDFDNEFVNISKAATFVRKDIFEINSEFKGTFPKECQEASVPQSMLSLSQYDSVYRQTIRKFIDNNSDVQTNHKEDKKQCSCTDKPQEDKKQCSQTIREIRNNAGVETNYKEMRNNADVQTNIREIRKNAGVQTNHKEIRNNADVQTNHKEDKKQCMCSDKP</sequence>
<dbReference type="OrthoDB" id="6117260at2759"/>